<dbReference type="PANTHER" id="PTHR42852:SF6">
    <property type="entry name" value="THIOL:DISULFIDE INTERCHANGE PROTEIN DSBE"/>
    <property type="match status" value="1"/>
</dbReference>
<keyword evidence="5" id="KW-0732">Signal</keyword>
<accession>A0AAP2GU76</accession>
<dbReference type="GO" id="GO:0030313">
    <property type="term" value="C:cell envelope"/>
    <property type="evidence" value="ECO:0007669"/>
    <property type="project" value="UniProtKB-SubCell"/>
</dbReference>
<comment type="subcellular location">
    <subcellularLocation>
        <location evidence="1">Cell envelope</location>
    </subcellularLocation>
</comment>
<evidence type="ECO:0000256" key="3">
    <source>
        <dbReference type="ARBA" id="ARBA00023157"/>
    </source>
</evidence>
<evidence type="ECO:0000259" key="6">
    <source>
        <dbReference type="PROSITE" id="PS51352"/>
    </source>
</evidence>
<feature type="chain" id="PRO_5042846428" evidence="5">
    <location>
        <begin position="23"/>
        <end position="368"/>
    </location>
</feature>
<dbReference type="PROSITE" id="PS51352">
    <property type="entry name" value="THIOREDOXIN_2"/>
    <property type="match status" value="1"/>
</dbReference>
<evidence type="ECO:0000313" key="8">
    <source>
        <dbReference type="Proteomes" id="UP001319080"/>
    </source>
</evidence>
<dbReference type="GO" id="GO:0017004">
    <property type="term" value="P:cytochrome complex assembly"/>
    <property type="evidence" value="ECO:0007669"/>
    <property type="project" value="UniProtKB-KW"/>
</dbReference>
<keyword evidence="2" id="KW-0201">Cytochrome c-type biogenesis</keyword>
<protein>
    <submittedName>
        <fullName evidence="7">TlpA family protein disulfide reductase</fullName>
    </submittedName>
</protein>
<comment type="caution">
    <text evidence="7">The sequence shown here is derived from an EMBL/GenBank/DDBJ whole genome shotgun (WGS) entry which is preliminary data.</text>
</comment>
<dbReference type="PANTHER" id="PTHR42852">
    <property type="entry name" value="THIOL:DISULFIDE INTERCHANGE PROTEIN DSBE"/>
    <property type="match status" value="1"/>
</dbReference>
<proteinExistence type="predicted"/>
<dbReference type="SUPFAM" id="SSF52833">
    <property type="entry name" value="Thioredoxin-like"/>
    <property type="match status" value="1"/>
</dbReference>
<feature type="domain" description="Thioredoxin" evidence="6">
    <location>
        <begin position="235"/>
        <end position="368"/>
    </location>
</feature>
<organism evidence="7 8">
    <name type="scientific">Dawidia cretensis</name>
    <dbReference type="NCBI Taxonomy" id="2782350"/>
    <lineage>
        <taxon>Bacteria</taxon>
        <taxon>Pseudomonadati</taxon>
        <taxon>Bacteroidota</taxon>
        <taxon>Cytophagia</taxon>
        <taxon>Cytophagales</taxon>
        <taxon>Chryseotaleaceae</taxon>
        <taxon>Dawidia</taxon>
    </lineage>
</organism>
<evidence type="ECO:0000313" key="7">
    <source>
        <dbReference type="EMBL" id="MBT1708465.1"/>
    </source>
</evidence>
<evidence type="ECO:0000256" key="5">
    <source>
        <dbReference type="SAM" id="SignalP"/>
    </source>
</evidence>
<dbReference type="Gene3D" id="3.40.30.10">
    <property type="entry name" value="Glutaredoxin"/>
    <property type="match status" value="1"/>
</dbReference>
<dbReference type="InterPro" id="IPR036249">
    <property type="entry name" value="Thioredoxin-like_sf"/>
</dbReference>
<keyword evidence="4" id="KW-0676">Redox-active center</keyword>
<sequence length="368" mass="41929">MKYSMHCILALLLLFVAFFANAQDASGLLEKSRKHVRAQHSIAYKYRAYWPNPVGEIDTLSGENRFVVGKQPLFRYDFVSKAPGRDMTYIDGVYREVLHDEKKVELHPDEEKAVRMFTKGLIPLKYSPIVLLDRSWQYVRDTTIVHSLAGYRTVDMDTVVNGNRVYVELWLYIGKDSRLPEWYVQQSYFNGNRSQRVEFEFTDYALSRKVEPLVYALPAGYRSEVYGSASGPQVLQAGVEAPVFQLRDLQGNLVDLKALRGRKVLLNFSTINCGYCKMAIDHMNRKDFALPDNVVAVYINPIDKSDRVASYAQKSHIPFPVVADARAIGTLYGVSGYPTFFLIDEKGVIQETVVGYREAFLDGLSKKK</sequence>
<gene>
    <name evidence="7" type="ORF">KK062_09530</name>
</gene>
<dbReference type="InterPro" id="IPR013766">
    <property type="entry name" value="Thioredoxin_domain"/>
</dbReference>
<dbReference type="EMBL" id="JAHESE010000006">
    <property type="protein sequence ID" value="MBT1708465.1"/>
    <property type="molecule type" value="Genomic_DNA"/>
</dbReference>
<evidence type="ECO:0000256" key="1">
    <source>
        <dbReference type="ARBA" id="ARBA00004196"/>
    </source>
</evidence>
<dbReference type="AlphaFoldDB" id="A0AAP2GU76"/>
<name>A0AAP2GU76_9BACT</name>
<dbReference type="GO" id="GO:0016209">
    <property type="term" value="F:antioxidant activity"/>
    <property type="evidence" value="ECO:0007669"/>
    <property type="project" value="InterPro"/>
</dbReference>
<reference evidence="7 8" key="1">
    <citation type="submission" date="2021-05" db="EMBL/GenBank/DDBJ databases">
        <title>A Polyphasic approach of four new species of the genus Ohtaekwangia: Ohtaekwangia histidinii sp. nov., Ohtaekwangia cretensis sp. nov., Ohtaekwangia indiensis sp. nov., Ohtaekwangia reichenbachii sp. nov. from diverse environment.</title>
        <authorList>
            <person name="Octaviana S."/>
        </authorList>
    </citation>
    <scope>NUCLEOTIDE SEQUENCE [LARGE SCALE GENOMIC DNA]</scope>
    <source>
        <strain evidence="7 8">PWU5</strain>
    </source>
</reference>
<evidence type="ECO:0000256" key="4">
    <source>
        <dbReference type="ARBA" id="ARBA00023284"/>
    </source>
</evidence>
<dbReference type="Proteomes" id="UP001319080">
    <property type="component" value="Unassembled WGS sequence"/>
</dbReference>
<feature type="signal peptide" evidence="5">
    <location>
        <begin position="1"/>
        <end position="22"/>
    </location>
</feature>
<keyword evidence="3" id="KW-1015">Disulfide bond</keyword>
<evidence type="ECO:0000256" key="2">
    <source>
        <dbReference type="ARBA" id="ARBA00022748"/>
    </source>
</evidence>
<dbReference type="GO" id="GO:0016491">
    <property type="term" value="F:oxidoreductase activity"/>
    <property type="evidence" value="ECO:0007669"/>
    <property type="project" value="InterPro"/>
</dbReference>
<dbReference type="CDD" id="cd02966">
    <property type="entry name" value="TlpA_like_family"/>
    <property type="match status" value="1"/>
</dbReference>
<dbReference type="InterPro" id="IPR050553">
    <property type="entry name" value="Thioredoxin_ResA/DsbE_sf"/>
</dbReference>
<dbReference type="InterPro" id="IPR000866">
    <property type="entry name" value="AhpC/TSA"/>
</dbReference>
<keyword evidence="8" id="KW-1185">Reference proteome</keyword>
<dbReference type="Pfam" id="PF00578">
    <property type="entry name" value="AhpC-TSA"/>
    <property type="match status" value="1"/>
</dbReference>